<gene>
    <name evidence="4" type="ORF">FKG94_10705</name>
</gene>
<dbReference type="GO" id="GO:0015288">
    <property type="term" value="F:porin activity"/>
    <property type="evidence" value="ECO:0007669"/>
    <property type="project" value="UniProtKB-KW"/>
</dbReference>
<accession>A0A545TSE5</accession>
<protein>
    <submittedName>
        <fullName evidence="4">Outer membrane beta-barrel protein</fullName>
    </submittedName>
</protein>
<evidence type="ECO:0000259" key="3">
    <source>
        <dbReference type="Pfam" id="PF01389"/>
    </source>
</evidence>
<evidence type="ECO:0000256" key="1">
    <source>
        <dbReference type="ARBA" id="ARBA00005710"/>
    </source>
</evidence>
<dbReference type="Pfam" id="PF01389">
    <property type="entry name" value="OmpA_membrane"/>
    <property type="match status" value="1"/>
</dbReference>
<evidence type="ECO:0000313" key="5">
    <source>
        <dbReference type="Proteomes" id="UP000319732"/>
    </source>
</evidence>
<keyword evidence="2" id="KW-0813">Transport</keyword>
<dbReference type="Proteomes" id="UP000319732">
    <property type="component" value="Unassembled WGS sequence"/>
</dbReference>
<evidence type="ECO:0000256" key="2">
    <source>
        <dbReference type="ARBA" id="ARBA00023114"/>
    </source>
</evidence>
<evidence type="ECO:0000313" key="4">
    <source>
        <dbReference type="EMBL" id="TQV80129.1"/>
    </source>
</evidence>
<dbReference type="GO" id="GO:0046930">
    <property type="term" value="C:pore complex"/>
    <property type="evidence" value="ECO:0007669"/>
    <property type="project" value="UniProtKB-KW"/>
</dbReference>
<organism evidence="4 5">
    <name type="scientific">Exilibacterium tricleocarpae</name>
    <dbReference type="NCBI Taxonomy" id="2591008"/>
    <lineage>
        <taxon>Bacteria</taxon>
        <taxon>Pseudomonadati</taxon>
        <taxon>Pseudomonadota</taxon>
        <taxon>Gammaproteobacteria</taxon>
        <taxon>Cellvibrionales</taxon>
        <taxon>Cellvibrionaceae</taxon>
        <taxon>Exilibacterium</taxon>
    </lineage>
</organism>
<keyword evidence="2" id="KW-0812">Transmembrane</keyword>
<comment type="caution">
    <text evidence="4">The sequence shown here is derived from an EMBL/GenBank/DDBJ whole genome shotgun (WGS) entry which is preliminary data.</text>
</comment>
<dbReference type="EMBL" id="VHSG01000010">
    <property type="protein sequence ID" value="TQV80129.1"/>
    <property type="molecule type" value="Genomic_DNA"/>
</dbReference>
<proteinExistence type="inferred from homology"/>
<keyword evidence="2" id="KW-0406">Ion transport</keyword>
<dbReference type="AlphaFoldDB" id="A0A545TSE5"/>
<keyword evidence="5" id="KW-1185">Reference proteome</keyword>
<dbReference type="SUPFAM" id="SSF56925">
    <property type="entry name" value="OMPA-like"/>
    <property type="match status" value="1"/>
</dbReference>
<reference evidence="4 5" key="1">
    <citation type="submission" date="2019-06" db="EMBL/GenBank/DDBJ databases">
        <title>Whole genome sequence for Cellvibrionaceae sp. R142.</title>
        <authorList>
            <person name="Wang G."/>
        </authorList>
    </citation>
    <scope>NUCLEOTIDE SEQUENCE [LARGE SCALE GENOMIC DNA]</scope>
    <source>
        <strain evidence="4 5">R142</strain>
    </source>
</reference>
<sequence length="260" mass="28608">MTVAIRRLEPDRKTTMTNTRITALITALAAGVLSLPNHAQIITHWYFGAGLLNSDHEVPDQNLSGPFSGGGTQTLNTVADTSDNGWKLFGGYQLHKHFAVEAAFIDLGKFNRVGTSNLIDVPIVTAEDQIIIDVESDLDTELNPQGLSLTGIALLPLFKGFSLNARAGLLFTNYQAKTRSVTRIPAFILEGDEFPATTIRDTFTETVNDIEFSAGLGFDYRPLADWSIGFQWERYFDVGSDDINVEEDVDIVGVSVTYHY</sequence>
<keyword evidence="2" id="KW-0626">Porin</keyword>
<name>A0A545TSE5_9GAMM</name>
<comment type="similarity">
    <text evidence="1">Belongs to the outer membrane OOP (TC 1.B.6) superfamily. OmpA family.</text>
</comment>
<dbReference type="Gene3D" id="2.40.160.20">
    <property type="match status" value="1"/>
</dbReference>
<dbReference type="InterPro" id="IPR011250">
    <property type="entry name" value="OMP/PagP_B-barrel"/>
</dbReference>
<feature type="domain" description="Outer membrane protein OmpA-like transmembrane" evidence="3">
    <location>
        <begin position="44"/>
        <end position="259"/>
    </location>
</feature>
<dbReference type="GO" id="GO:0009279">
    <property type="term" value="C:cell outer membrane"/>
    <property type="evidence" value="ECO:0007669"/>
    <property type="project" value="InterPro"/>
</dbReference>
<dbReference type="InterPro" id="IPR000498">
    <property type="entry name" value="OmpA-like_TM_dom"/>
</dbReference>
<dbReference type="OrthoDB" id="9805832at2"/>